<name>A0A1T5J2U6_9GAMM</name>
<protein>
    <submittedName>
        <fullName evidence="1">Uncharacterized protein</fullName>
    </submittedName>
</protein>
<dbReference type="Proteomes" id="UP000190341">
    <property type="component" value="Unassembled WGS sequence"/>
</dbReference>
<dbReference type="RefSeq" id="WP_176140757.1">
    <property type="nucleotide sequence ID" value="NZ_BMCL01000003.1"/>
</dbReference>
<reference evidence="1 2" key="1">
    <citation type="submission" date="2017-02" db="EMBL/GenBank/DDBJ databases">
        <authorList>
            <person name="Peterson S.W."/>
        </authorList>
    </citation>
    <scope>NUCLEOTIDE SEQUENCE [LARGE SCALE GENOMIC DNA]</scope>
    <source>
        <strain evidence="1 2">P15</strain>
    </source>
</reference>
<gene>
    <name evidence="1" type="ORF">SAMN06296058_0474</name>
</gene>
<evidence type="ECO:0000313" key="2">
    <source>
        <dbReference type="Proteomes" id="UP000190341"/>
    </source>
</evidence>
<accession>A0A1T5J2U6</accession>
<organism evidence="1 2">
    <name type="scientific">Pseudoxanthomonas indica</name>
    <dbReference type="NCBI Taxonomy" id="428993"/>
    <lineage>
        <taxon>Bacteria</taxon>
        <taxon>Pseudomonadati</taxon>
        <taxon>Pseudomonadota</taxon>
        <taxon>Gammaproteobacteria</taxon>
        <taxon>Lysobacterales</taxon>
        <taxon>Lysobacteraceae</taxon>
        <taxon>Pseudoxanthomonas</taxon>
    </lineage>
</organism>
<dbReference type="STRING" id="428993.SAMN06296058_0474"/>
<keyword evidence="2" id="KW-1185">Reference proteome</keyword>
<proteinExistence type="predicted"/>
<sequence>MRIVAGVVVMLLIVYGLGRVPGIGPEAASSVDVVVAYALDSASPLED</sequence>
<evidence type="ECO:0000313" key="1">
    <source>
        <dbReference type="EMBL" id="SKC45730.1"/>
    </source>
</evidence>
<dbReference type="EMBL" id="FUZV01000001">
    <property type="protein sequence ID" value="SKC45730.1"/>
    <property type="molecule type" value="Genomic_DNA"/>
</dbReference>
<dbReference type="AlphaFoldDB" id="A0A1T5J2U6"/>